<feature type="transmembrane region" description="Helical" evidence="2">
    <location>
        <begin position="37"/>
        <end position="55"/>
    </location>
</feature>
<evidence type="ECO:0000313" key="3">
    <source>
        <dbReference type="EMBL" id="CAI5778231.1"/>
    </source>
</evidence>
<evidence type="ECO:0000256" key="2">
    <source>
        <dbReference type="SAM" id="Phobius"/>
    </source>
</evidence>
<evidence type="ECO:0000256" key="1">
    <source>
        <dbReference type="SAM" id="MobiDB-lite"/>
    </source>
</evidence>
<keyword evidence="2" id="KW-0812">Transmembrane</keyword>
<dbReference type="AlphaFoldDB" id="A0AA35KIN7"/>
<keyword evidence="2" id="KW-1133">Transmembrane helix</keyword>
<sequence length="79" mass="8936">MGGNSRDQNGGRELSVRRGGESESESERGALGRRQRSALLLLLLFLSAPLPSQILRKCFKHMFMSWRARFSVNVTHNAY</sequence>
<gene>
    <name evidence="3" type="ORF">PODLI_1B012002</name>
</gene>
<protein>
    <submittedName>
        <fullName evidence="3">Uncharacterized protein</fullName>
    </submittedName>
</protein>
<dbReference type="Proteomes" id="UP001178461">
    <property type="component" value="Chromosome 6"/>
</dbReference>
<feature type="compositionally biased region" description="Basic and acidic residues" evidence="1">
    <location>
        <begin position="14"/>
        <end position="30"/>
    </location>
</feature>
<evidence type="ECO:0000313" key="4">
    <source>
        <dbReference type="Proteomes" id="UP001178461"/>
    </source>
</evidence>
<proteinExistence type="predicted"/>
<keyword evidence="2" id="KW-0472">Membrane</keyword>
<organism evidence="3 4">
    <name type="scientific">Podarcis lilfordi</name>
    <name type="common">Lilford's wall lizard</name>
    <dbReference type="NCBI Taxonomy" id="74358"/>
    <lineage>
        <taxon>Eukaryota</taxon>
        <taxon>Metazoa</taxon>
        <taxon>Chordata</taxon>
        <taxon>Craniata</taxon>
        <taxon>Vertebrata</taxon>
        <taxon>Euteleostomi</taxon>
        <taxon>Lepidosauria</taxon>
        <taxon>Squamata</taxon>
        <taxon>Bifurcata</taxon>
        <taxon>Unidentata</taxon>
        <taxon>Episquamata</taxon>
        <taxon>Laterata</taxon>
        <taxon>Lacertibaenia</taxon>
        <taxon>Lacertidae</taxon>
        <taxon>Podarcis</taxon>
    </lineage>
</organism>
<accession>A0AA35KIN7</accession>
<name>A0AA35KIN7_9SAUR</name>
<dbReference type="EMBL" id="OX395131">
    <property type="protein sequence ID" value="CAI5778231.1"/>
    <property type="molecule type" value="Genomic_DNA"/>
</dbReference>
<keyword evidence="4" id="KW-1185">Reference proteome</keyword>
<reference evidence="3" key="1">
    <citation type="submission" date="2022-12" db="EMBL/GenBank/DDBJ databases">
        <authorList>
            <person name="Alioto T."/>
            <person name="Alioto T."/>
            <person name="Gomez Garrido J."/>
        </authorList>
    </citation>
    <scope>NUCLEOTIDE SEQUENCE</scope>
</reference>
<feature type="region of interest" description="Disordered" evidence="1">
    <location>
        <begin position="1"/>
        <end position="32"/>
    </location>
</feature>